<sequence length="776" mass="89398">MLNKRSIFLKMILFGSALCILPVIVLGFFSYLRSSEAIQIQVKQGNAQFLTQLKGNIEQVLVTLDNNLSQVINSTTFQEAFYRQLTVYDFQLLNSLKKNMSFTQSVDSKVTDVLLANTENNWLISNDGLYDFDKFPKKDELLSFLGLPLSSNWILNRSELSASRMTESYECEYIVTLVKKLPVFSMQKKGLAVAHIPSCSLSAMIDNPSQLQDVVVFKDQQILIHPNEKMIGKSVLETGYVSKEDLAMFSDPEGQFEIKRGTGRYSVSYIRSEYNGWIYASFTDINHITAQSRAIGWFTLYLCLLIIGISVCFVWFGSRKIYTPIRQIMRAVIERFPHHDKNRQDEFQMIHEHITQLIESNSSLRGEMQQYTKQLRTTFINKLFQGKMKSSEIGEALVHFDYEERVAAWERMAVLTLQIEMHEQIRYSTKDLDLLQFAVSNILEEMVPAHQCLGPVIHDQTQVALVGCSGMNDRQFKSYIFELAESIQHNIKSYLKLVVSIGISLPFSKLDEASRAYQEGLEALKYRLKLGEGIIISSVAMTSGKQPAVFSYPQHISGELIDSIKLADQDKVRELLKEWMEYVFSKERMPWEYQNMLMLFLNELMVVLQESGISMGELGMEGCSLYEELLQLYVGADIEAWFQSRILIPMIHVFTNRRDSLYHNLSAQIIDFIQTCYLEDITLEQCAARLHYNSSYLSTVFKQETGMTFSDYLAMYRQKAAKQWLIETNMTVKEIAKQLNYNNPQNFIRSFRKQEGMTPGTYREKFGKQVPEGESL</sequence>
<feature type="transmembrane region" description="Helical" evidence="4">
    <location>
        <begin position="12"/>
        <end position="32"/>
    </location>
</feature>
<dbReference type="PANTHER" id="PTHR43280">
    <property type="entry name" value="ARAC-FAMILY TRANSCRIPTIONAL REGULATOR"/>
    <property type="match status" value="1"/>
</dbReference>
<feature type="domain" description="HTH araC/xylS-type" evidence="5">
    <location>
        <begin position="667"/>
        <end position="765"/>
    </location>
</feature>
<keyword evidence="3" id="KW-0804">Transcription</keyword>
<evidence type="ECO:0000259" key="5">
    <source>
        <dbReference type="PROSITE" id="PS01124"/>
    </source>
</evidence>
<keyword evidence="4" id="KW-0812">Transmembrane</keyword>
<dbReference type="PANTHER" id="PTHR43280:SF10">
    <property type="entry name" value="REGULATORY PROTEIN POCR"/>
    <property type="match status" value="1"/>
</dbReference>
<comment type="caution">
    <text evidence="6">The sequence shown here is derived from an EMBL/GenBank/DDBJ whole genome shotgun (WGS) entry which is preliminary data.</text>
</comment>
<keyword evidence="1" id="KW-0805">Transcription regulation</keyword>
<dbReference type="EMBL" id="JANQBD010000010">
    <property type="protein sequence ID" value="MCR8632589.1"/>
    <property type="molecule type" value="Genomic_DNA"/>
</dbReference>
<protein>
    <submittedName>
        <fullName evidence="6">Helix-turn-helix domain-containing protein</fullName>
    </submittedName>
</protein>
<evidence type="ECO:0000256" key="2">
    <source>
        <dbReference type="ARBA" id="ARBA00023125"/>
    </source>
</evidence>
<dbReference type="Proteomes" id="UP001300012">
    <property type="component" value="Unassembled WGS sequence"/>
</dbReference>
<dbReference type="InterPro" id="IPR041522">
    <property type="entry name" value="CdaR_GGDEF"/>
</dbReference>
<dbReference type="PROSITE" id="PS01124">
    <property type="entry name" value="HTH_ARAC_FAMILY_2"/>
    <property type="match status" value="1"/>
</dbReference>
<dbReference type="Pfam" id="PF12833">
    <property type="entry name" value="HTH_18"/>
    <property type="match status" value="1"/>
</dbReference>
<dbReference type="InterPro" id="IPR018060">
    <property type="entry name" value="HTH_AraC"/>
</dbReference>
<dbReference type="RefSeq" id="WP_258214174.1">
    <property type="nucleotide sequence ID" value="NZ_JANQBD010000010.1"/>
</dbReference>
<evidence type="ECO:0000256" key="3">
    <source>
        <dbReference type="ARBA" id="ARBA00023163"/>
    </source>
</evidence>
<organism evidence="6 7">
    <name type="scientific">Paenibacillus radicis</name>
    <name type="common">ex Xue et al. 2023</name>
    <dbReference type="NCBI Taxonomy" id="2972489"/>
    <lineage>
        <taxon>Bacteria</taxon>
        <taxon>Bacillati</taxon>
        <taxon>Bacillota</taxon>
        <taxon>Bacilli</taxon>
        <taxon>Bacillales</taxon>
        <taxon>Paenibacillaceae</taxon>
        <taxon>Paenibacillus</taxon>
    </lineage>
</organism>
<proteinExistence type="predicted"/>
<name>A0ABT1YHC0_9BACL</name>
<keyword evidence="4" id="KW-1133">Transmembrane helix</keyword>
<evidence type="ECO:0000313" key="6">
    <source>
        <dbReference type="EMBL" id="MCR8632589.1"/>
    </source>
</evidence>
<keyword evidence="7" id="KW-1185">Reference proteome</keyword>
<gene>
    <name evidence="6" type="ORF">NV381_15390</name>
</gene>
<dbReference type="SUPFAM" id="SSF46689">
    <property type="entry name" value="Homeodomain-like"/>
    <property type="match status" value="2"/>
</dbReference>
<keyword evidence="4" id="KW-0472">Membrane</keyword>
<accession>A0ABT1YHC0</accession>
<dbReference type="Gene3D" id="1.10.10.60">
    <property type="entry name" value="Homeodomain-like"/>
    <property type="match status" value="2"/>
</dbReference>
<keyword evidence="2" id="KW-0238">DNA-binding</keyword>
<reference evidence="6 7" key="1">
    <citation type="submission" date="2022-08" db="EMBL/GenBank/DDBJ databases">
        <title>Paenibacillus endoradicis sp. nov., Paenibacillus radicibacter sp. nov and Paenibacillus pararadicis sp. nov., three cold-adapted plant growth-promoting bacteria isolated from root of Larix gmelinii in Great Khingan.</title>
        <authorList>
            <person name="Xue H."/>
        </authorList>
    </citation>
    <scope>NUCLEOTIDE SEQUENCE [LARGE SCALE GENOMIC DNA]</scope>
    <source>
        <strain evidence="6 7">N5-1-1-5</strain>
    </source>
</reference>
<dbReference type="SMART" id="SM00342">
    <property type="entry name" value="HTH_ARAC"/>
    <property type="match status" value="1"/>
</dbReference>
<feature type="transmembrane region" description="Helical" evidence="4">
    <location>
        <begin position="294"/>
        <end position="316"/>
    </location>
</feature>
<evidence type="ECO:0000313" key="7">
    <source>
        <dbReference type="Proteomes" id="UP001300012"/>
    </source>
</evidence>
<dbReference type="InterPro" id="IPR009057">
    <property type="entry name" value="Homeodomain-like_sf"/>
</dbReference>
<evidence type="ECO:0000256" key="1">
    <source>
        <dbReference type="ARBA" id="ARBA00023015"/>
    </source>
</evidence>
<evidence type="ECO:0000256" key="4">
    <source>
        <dbReference type="SAM" id="Phobius"/>
    </source>
</evidence>
<dbReference type="Pfam" id="PF17853">
    <property type="entry name" value="GGDEF_2"/>
    <property type="match status" value="1"/>
</dbReference>